<organism evidence="2">
    <name type="scientific">marine sediment metagenome</name>
    <dbReference type="NCBI Taxonomy" id="412755"/>
    <lineage>
        <taxon>unclassified sequences</taxon>
        <taxon>metagenomes</taxon>
        <taxon>ecological metagenomes</taxon>
    </lineage>
</organism>
<accession>X0UYN7</accession>
<gene>
    <name evidence="2" type="ORF">S01H1_36415</name>
</gene>
<name>X0UYN7_9ZZZZ</name>
<dbReference type="EMBL" id="BARS01022812">
    <property type="protein sequence ID" value="GAG04297.1"/>
    <property type="molecule type" value="Genomic_DNA"/>
</dbReference>
<evidence type="ECO:0000256" key="1">
    <source>
        <dbReference type="SAM" id="MobiDB-lite"/>
    </source>
</evidence>
<evidence type="ECO:0000313" key="2">
    <source>
        <dbReference type="EMBL" id="GAG04297.1"/>
    </source>
</evidence>
<proteinExistence type="predicted"/>
<reference evidence="2" key="1">
    <citation type="journal article" date="2014" name="Front. Microbiol.">
        <title>High frequency of phylogenetically diverse reductive dehalogenase-homologous genes in deep subseafloor sedimentary metagenomes.</title>
        <authorList>
            <person name="Kawai M."/>
            <person name="Futagami T."/>
            <person name="Toyoda A."/>
            <person name="Takaki Y."/>
            <person name="Nishi S."/>
            <person name="Hori S."/>
            <person name="Arai W."/>
            <person name="Tsubouchi T."/>
            <person name="Morono Y."/>
            <person name="Uchiyama I."/>
            <person name="Ito T."/>
            <person name="Fujiyama A."/>
            <person name="Inagaki F."/>
            <person name="Takami H."/>
        </authorList>
    </citation>
    <scope>NUCLEOTIDE SEQUENCE</scope>
    <source>
        <strain evidence="2">Expedition CK06-06</strain>
    </source>
</reference>
<feature type="region of interest" description="Disordered" evidence="1">
    <location>
        <begin position="55"/>
        <end position="112"/>
    </location>
</feature>
<sequence length="112" mass="12068">MVKDQYKYGREKELKLARSLRAKGASVKVSRGSKGAADLKATFSTGRKWNIQVKATRKGTAASPSAKDLGRLKQSATKSKATPVVAKVSRGRVSFSSARSGRKLTPSTRKSK</sequence>
<evidence type="ECO:0008006" key="3">
    <source>
        <dbReference type="Google" id="ProtNLM"/>
    </source>
</evidence>
<feature type="compositionally biased region" description="Polar residues" evidence="1">
    <location>
        <begin position="94"/>
        <end position="112"/>
    </location>
</feature>
<dbReference type="InterPro" id="IPR011856">
    <property type="entry name" value="tRNA_endonuc-like_dom_sf"/>
</dbReference>
<dbReference type="AlphaFoldDB" id="X0UYN7"/>
<protein>
    <recommendedName>
        <fullName evidence="3">Restriction endonuclease type IV Mrr domain-containing protein</fullName>
    </recommendedName>
</protein>
<dbReference type="GO" id="GO:0003676">
    <property type="term" value="F:nucleic acid binding"/>
    <property type="evidence" value="ECO:0007669"/>
    <property type="project" value="InterPro"/>
</dbReference>
<dbReference type="Gene3D" id="3.40.1350.10">
    <property type="match status" value="1"/>
</dbReference>
<comment type="caution">
    <text evidence="2">The sequence shown here is derived from an EMBL/GenBank/DDBJ whole genome shotgun (WGS) entry which is preliminary data.</text>
</comment>